<reference evidence="2" key="1">
    <citation type="journal article" date="2023" name="Insect Mol. Biol.">
        <title>Genome sequencing provides insights into the evolution of gene families encoding plant cell wall-degrading enzymes in longhorned beetles.</title>
        <authorList>
            <person name="Shin N.R."/>
            <person name="Okamura Y."/>
            <person name="Kirsch R."/>
            <person name="Pauchet Y."/>
        </authorList>
    </citation>
    <scope>NUCLEOTIDE SEQUENCE</scope>
    <source>
        <strain evidence="2">RBIC_L_NR</strain>
    </source>
</reference>
<sequence>MHIFVSIPLLEFLKILRELDLVSIKFEDEQDEISELISIAFSAFLTGNDKEAPNSNCLVLIAVNFRECYYCEEIDNAEHTAFRCERWRDERLMTEGQLAGLMHSDNIIREMLESETKWYLVEGMLTRIMREKKRDGREQNDNEENLEQLGNSEGSETDEIEVQDYDTDSEVSVDEKIEDAESIERQVQGDSGDIEDDGEMEPIASGSRKQVPTYIGPLAEDLLAQEYQTTLVGLRERNSSAICSN</sequence>
<gene>
    <name evidence="2" type="ORF">NQ314_003331</name>
</gene>
<dbReference type="AlphaFoldDB" id="A0AAV8ZPY6"/>
<evidence type="ECO:0000313" key="2">
    <source>
        <dbReference type="EMBL" id="KAJ8966744.1"/>
    </source>
</evidence>
<dbReference type="EMBL" id="JANEYF010000946">
    <property type="protein sequence ID" value="KAJ8966744.1"/>
    <property type="molecule type" value="Genomic_DNA"/>
</dbReference>
<keyword evidence="3" id="KW-1185">Reference proteome</keyword>
<protein>
    <submittedName>
        <fullName evidence="2">Uncharacterized protein</fullName>
    </submittedName>
</protein>
<dbReference type="Proteomes" id="UP001162156">
    <property type="component" value="Unassembled WGS sequence"/>
</dbReference>
<organism evidence="2 3">
    <name type="scientific">Rhamnusium bicolor</name>
    <dbReference type="NCBI Taxonomy" id="1586634"/>
    <lineage>
        <taxon>Eukaryota</taxon>
        <taxon>Metazoa</taxon>
        <taxon>Ecdysozoa</taxon>
        <taxon>Arthropoda</taxon>
        <taxon>Hexapoda</taxon>
        <taxon>Insecta</taxon>
        <taxon>Pterygota</taxon>
        <taxon>Neoptera</taxon>
        <taxon>Endopterygota</taxon>
        <taxon>Coleoptera</taxon>
        <taxon>Polyphaga</taxon>
        <taxon>Cucujiformia</taxon>
        <taxon>Chrysomeloidea</taxon>
        <taxon>Cerambycidae</taxon>
        <taxon>Lepturinae</taxon>
        <taxon>Rhagiini</taxon>
        <taxon>Rhamnusium</taxon>
    </lineage>
</organism>
<feature type="compositionally biased region" description="Acidic residues" evidence="1">
    <location>
        <begin position="155"/>
        <end position="181"/>
    </location>
</feature>
<evidence type="ECO:0000256" key="1">
    <source>
        <dbReference type="SAM" id="MobiDB-lite"/>
    </source>
</evidence>
<proteinExistence type="predicted"/>
<name>A0AAV8ZPY6_9CUCU</name>
<comment type="caution">
    <text evidence="2">The sequence shown here is derived from an EMBL/GenBank/DDBJ whole genome shotgun (WGS) entry which is preliminary data.</text>
</comment>
<feature type="region of interest" description="Disordered" evidence="1">
    <location>
        <begin position="132"/>
        <end position="211"/>
    </location>
</feature>
<evidence type="ECO:0000313" key="3">
    <source>
        <dbReference type="Proteomes" id="UP001162156"/>
    </source>
</evidence>
<accession>A0AAV8ZPY6</accession>